<gene>
    <name evidence="8" type="ORF">DFJ65_0798</name>
</gene>
<dbReference type="CDD" id="cd06261">
    <property type="entry name" value="TM_PBP2"/>
    <property type="match status" value="1"/>
</dbReference>
<dbReference type="InterPro" id="IPR000515">
    <property type="entry name" value="MetI-like"/>
</dbReference>
<dbReference type="InterPro" id="IPR051204">
    <property type="entry name" value="ABC_transp_perm/SBD"/>
</dbReference>
<proteinExistence type="inferred from homology"/>
<evidence type="ECO:0000256" key="3">
    <source>
        <dbReference type="ARBA" id="ARBA00022692"/>
    </source>
</evidence>
<evidence type="ECO:0000259" key="7">
    <source>
        <dbReference type="PROSITE" id="PS50928"/>
    </source>
</evidence>
<keyword evidence="3 6" id="KW-0812">Transmembrane</keyword>
<evidence type="ECO:0000256" key="1">
    <source>
        <dbReference type="ARBA" id="ARBA00004141"/>
    </source>
</evidence>
<dbReference type="GO" id="GO:0031460">
    <property type="term" value="P:glycine betaine transport"/>
    <property type="evidence" value="ECO:0007669"/>
    <property type="project" value="TreeGrafter"/>
</dbReference>
<evidence type="ECO:0000256" key="4">
    <source>
        <dbReference type="ARBA" id="ARBA00022989"/>
    </source>
</evidence>
<dbReference type="PANTHER" id="PTHR30177">
    <property type="entry name" value="GLYCINE BETAINE/L-PROLINE TRANSPORT SYSTEM PERMEASE PROTEIN PROW"/>
    <property type="match status" value="1"/>
</dbReference>
<dbReference type="PROSITE" id="PS50928">
    <property type="entry name" value="ABC_TM1"/>
    <property type="match status" value="1"/>
</dbReference>
<sequence length="247" mass="25834">MILEKVWQWLTDGANWSGPNGIPMRLEEHLIYSFVTVLIAAAIGIPLGTWIAHSGRGRWLVTAANAARAVPSLGLLFVASMWAGSRFSSDLGAYIAPSIVVLVILAIPPILAGAYAGVSEVDPAARDAAKGMGMTGGQVFGRVELPNALPLIFSGLRSATLQVIATATIAASVSLGGLGRYLIDGLAQSRYDIMVGGSVLVALLALVIDLLFGLVQRFVVSPGLTGRTVRRSVRSQTKAIEATGSVR</sequence>
<dbReference type="PANTHER" id="PTHR30177:SF33">
    <property type="entry name" value="POSSIBLE OSMOPROTECTANT (GLYCINE BETAINE_CARNITINE_CHOLINE_L-PROLINE) TRANSPORT INTEGRAL MEMBRANE PROTEIN ABC TRANSPORTER PROZ"/>
    <property type="match status" value="1"/>
</dbReference>
<dbReference type="Proteomes" id="UP000256253">
    <property type="component" value="Unassembled WGS sequence"/>
</dbReference>
<comment type="subcellular location">
    <subcellularLocation>
        <location evidence="6">Cell membrane</location>
        <topology evidence="6">Multi-pass membrane protein</topology>
    </subcellularLocation>
    <subcellularLocation>
        <location evidence="1">Membrane</location>
        <topology evidence="1">Multi-pass membrane protein</topology>
    </subcellularLocation>
</comment>
<feature type="transmembrane region" description="Helical" evidence="6">
    <location>
        <begin position="159"/>
        <end position="183"/>
    </location>
</feature>
<name>A0A3D9UV04_9MICO</name>
<evidence type="ECO:0000313" key="9">
    <source>
        <dbReference type="Proteomes" id="UP000256253"/>
    </source>
</evidence>
<evidence type="ECO:0000313" key="8">
    <source>
        <dbReference type="EMBL" id="REF29824.1"/>
    </source>
</evidence>
<comment type="similarity">
    <text evidence="6">Belongs to the binding-protein-dependent transport system permease family.</text>
</comment>
<dbReference type="InterPro" id="IPR035906">
    <property type="entry name" value="MetI-like_sf"/>
</dbReference>
<protein>
    <submittedName>
        <fullName evidence="8">Osmoprotectant transport system permease protein</fullName>
    </submittedName>
</protein>
<keyword evidence="4 6" id="KW-1133">Transmembrane helix</keyword>
<dbReference type="Gene3D" id="1.10.3720.10">
    <property type="entry name" value="MetI-like"/>
    <property type="match status" value="1"/>
</dbReference>
<evidence type="ECO:0000256" key="5">
    <source>
        <dbReference type="ARBA" id="ARBA00023136"/>
    </source>
</evidence>
<feature type="transmembrane region" description="Helical" evidence="6">
    <location>
        <begin position="30"/>
        <end position="53"/>
    </location>
</feature>
<keyword evidence="2 6" id="KW-0813">Transport</keyword>
<dbReference type="GO" id="GO:0055085">
    <property type="term" value="P:transmembrane transport"/>
    <property type="evidence" value="ECO:0007669"/>
    <property type="project" value="InterPro"/>
</dbReference>
<dbReference type="Pfam" id="PF00528">
    <property type="entry name" value="BPD_transp_1"/>
    <property type="match status" value="1"/>
</dbReference>
<dbReference type="GO" id="GO:0005886">
    <property type="term" value="C:plasma membrane"/>
    <property type="evidence" value="ECO:0007669"/>
    <property type="project" value="UniProtKB-SubCell"/>
</dbReference>
<feature type="transmembrane region" description="Helical" evidence="6">
    <location>
        <begin position="91"/>
        <end position="116"/>
    </location>
</feature>
<dbReference type="AlphaFoldDB" id="A0A3D9UV04"/>
<comment type="caution">
    <text evidence="8">The sequence shown here is derived from an EMBL/GenBank/DDBJ whole genome shotgun (WGS) entry which is preliminary data.</text>
</comment>
<evidence type="ECO:0000256" key="6">
    <source>
        <dbReference type="RuleBase" id="RU363032"/>
    </source>
</evidence>
<evidence type="ECO:0000256" key="2">
    <source>
        <dbReference type="ARBA" id="ARBA00022448"/>
    </source>
</evidence>
<organism evidence="8 9">
    <name type="scientific">Calidifontibacter indicus</name>
    <dbReference type="NCBI Taxonomy" id="419650"/>
    <lineage>
        <taxon>Bacteria</taxon>
        <taxon>Bacillati</taxon>
        <taxon>Actinomycetota</taxon>
        <taxon>Actinomycetes</taxon>
        <taxon>Micrococcales</taxon>
        <taxon>Dermacoccaceae</taxon>
        <taxon>Calidifontibacter</taxon>
    </lineage>
</organism>
<feature type="domain" description="ABC transmembrane type-1" evidence="7">
    <location>
        <begin position="26"/>
        <end position="212"/>
    </location>
</feature>
<feature type="transmembrane region" description="Helical" evidence="6">
    <location>
        <begin position="59"/>
        <end position="79"/>
    </location>
</feature>
<keyword evidence="5 6" id="KW-0472">Membrane</keyword>
<keyword evidence="9" id="KW-1185">Reference proteome</keyword>
<reference evidence="8 9" key="1">
    <citation type="submission" date="2018-08" db="EMBL/GenBank/DDBJ databases">
        <title>Sequencing the genomes of 1000 actinobacteria strains.</title>
        <authorList>
            <person name="Klenk H.-P."/>
        </authorList>
    </citation>
    <scope>NUCLEOTIDE SEQUENCE [LARGE SCALE GENOMIC DNA]</scope>
    <source>
        <strain evidence="8 9">DSM 22967</strain>
    </source>
</reference>
<dbReference type="SUPFAM" id="SSF161098">
    <property type="entry name" value="MetI-like"/>
    <property type="match status" value="1"/>
</dbReference>
<accession>A0A3D9UV04</accession>
<feature type="transmembrane region" description="Helical" evidence="6">
    <location>
        <begin position="195"/>
        <end position="215"/>
    </location>
</feature>
<dbReference type="EMBL" id="QTUA01000001">
    <property type="protein sequence ID" value="REF29824.1"/>
    <property type="molecule type" value="Genomic_DNA"/>
</dbReference>